<comment type="subunit">
    <text evidence="8">Composed of six subunits; NqrA, NqrB, NqrC, NqrD, NqrE and NqrF.</text>
</comment>
<comment type="caution">
    <text evidence="13">The sequence shown here is derived from an EMBL/GenBank/DDBJ whole genome shotgun (WGS) entry which is preliminary data.</text>
</comment>
<comment type="function">
    <text evidence="8">NQR complex catalyzes the reduction of ubiquinone-1 to ubiquinol by two successive reactions, coupled with the transport of Na(+) ions from the cytoplasm to the periplasm. NqrA to NqrE are probably involved in the second step, the conversion of ubisemiquinone to ubiquinol.</text>
</comment>
<dbReference type="STRING" id="46503.ERS852463_00682"/>
<dbReference type="Proteomes" id="UP001055114">
    <property type="component" value="Unassembled WGS sequence"/>
</dbReference>
<evidence type="ECO:0000256" key="6">
    <source>
        <dbReference type="ARBA" id="ARBA00023075"/>
    </source>
</evidence>
<comment type="similarity">
    <text evidence="8">Belongs to the NqrA family.</text>
</comment>
<dbReference type="NCBIfam" id="TIGR01936">
    <property type="entry name" value="nqrA"/>
    <property type="match status" value="1"/>
</dbReference>
<dbReference type="InterPro" id="IPR056147">
    <property type="entry name" value="NQRA_N"/>
</dbReference>
<dbReference type="Proteomes" id="UP000448908">
    <property type="component" value="Unassembled WGS sequence"/>
</dbReference>
<keyword evidence="4 8" id="KW-0915">Sodium</keyword>
<dbReference type="Pfam" id="PF24836">
    <property type="entry name" value="NQRA_2nd"/>
    <property type="match status" value="1"/>
</dbReference>
<evidence type="ECO:0000313" key="13">
    <source>
        <dbReference type="EMBL" id="MTU68955.1"/>
    </source>
</evidence>
<dbReference type="GO" id="GO:0006814">
    <property type="term" value="P:sodium ion transport"/>
    <property type="evidence" value="ECO:0007669"/>
    <property type="project" value="UniProtKB-UniRule"/>
</dbReference>
<keyword evidence="6 8" id="KW-0830">Ubiquinone</keyword>
<dbReference type="PANTHER" id="PTHR37839:SF1">
    <property type="entry name" value="NA(+)-TRANSLOCATING NADH-QUINONE REDUCTASE SUBUNIT A"/>
    <property type="match status" value="1"/>
</dbReference>
<evidence type="ECO:0000313" key="16">
    <source>
        <dbReference type="Proteomes" id="UP000482671"/>
    </source>
</evidence>
<feature type="domain" description="NqrA second alpha/beta" evidence="11">
    <location>
        <begin position="114"/>
        <end position="253"/>
    </location>
</feature>
<proteinExistence type="inferred from homology"/>
<dbReference type="InterPro" id="IPR008703">
    <property type="entry name" value="NqrA"/>
</dbReference>
<evidence type="ECO:0000256" key="4">
    <source>
        <dbReference type="ARBA" id="ARBA00023053"/>
    </source>
</evidence>
<evidence type="ECO:0000256" key="8">
    <source>
        <dbReference type="HAMAP-Rule" id="MF_00425"/>
    </source>
</evidence>
<dbReference type="Pfam" id="PF11973">
    <property type="entry name" value="NQRA_SLBB"/>
    <property type="match status" value="1"/>
</dbReference>
<evidence type="ECO:0000256" key="1">
    <source>
        <dbReference type="ARBA" id="ARBA00022448"/>
    </source>
</evidence>
<dbReference type="Proteomes" id="UP000482671">
    <property type="component" value="Unassembled WGS sequence"/>
</dbReference>
<evidence type="ECO:0000313" key="15">
    <source>
        <dbReference type="Proteomes" id="UP000448908"/>
    </source>
</evidence>
<dbReference type="GO" id="GO:0016655">
    <property type="term" value="F:oxidoreductase activity, acting on NAD(P)H, quinone or similar compound as acceptor"/>
    <property type="evidence" value="ECO:0007669"/>
    <property type="project" value="UniProtKB-UniRule"/>
</dbReference>
<evidence type="ECO:0000256" key="7">
    <source>
        <dbReference type="ARBA" id="ARBA00023201"/>
    </source>
</evidence>
<feature type="domain" description="Na(+)-translocating NADH-quinone reductase subunit A C-terminal" evidence="10">
    <location>
        <begin position="261"/>
        <end position="311"/>
    </location>
</feature>
<dbReference type="EMBL" id="WNDD01000012">
    <property type="protein sequence ID" value="MTV02246.1"/>
    <property type="molecule type" value="Genomic_DNA"/>
</dbReference>
<evidence type="ECO:0000256" key="2">
    <source>
        <dbReference type="ARBA" id="ARBA00022967"/>
    </source>
</evidence>
<evidence type="ECO:0000313" key="12">
    <source>
        <dbReference type="EMBL" id="GKH71728.1"/>
    </source>
</evidence>
<dbReference type="EMBL" id="WNDA01000009">
    <property type="protein sequence ID" value="MTU68955.1"/>
    <property type="molecule type" value="Genomic_DNA"/>
</dbReference>
<keyword evidence="3 8" id="KW-0520">NAD</keyword>
<evidence type="ECO:0000259" key="9">
    <source>
        <dbReference type="Pfam" id="PF05896"/>
    </source>
</evidence>
<reference evidence="12" key="2">
    <citation type="submission" date="2022-01" db="EMBL/GenBank/DDBJ databases">
        <title>Novel bile acid biosynthetic pathways are enriched in the microbiome of centenarians.</title>
        <authorList>
            <person name="Sato Y."/>
            <person name="Atarashi K."/>
            <person name="Plichta R.D."/>
            <person name="Arai Y."/>
            <person name="Sasajima S."/>
            <person name="Kearney M.S."/>
            <person name="Suda W."/>
            <person name="Takeshita K."/>
            <person name="Sasaki T."/>
            <person name="Okamoto S."/>
            <person name="Skelly N.A."/>
            <person name="Okamura Y."/>
            <person name="Vlamakis H."/>
            <person name="Li Y."/>
            <person name="Tanoue T."/>
            <person name="Takei H."/>
            <person name="Nittono H."/>
            <person name="Narushima S."/>
            <person name="Irie J."/>
            <person name="Itoh H."/>
            <person name="Moriya K."/>
            <person name="Sugiura Y."/>
            <person name="Suematsu M."/>
            <person name="Moritoki N."/>
            <person name="Shibata S."/>
            <person name="Littman R.D."/>
            <person name="Fischbach A.M."/>
            <person name="Uwamino Y."/>
            <person name="Inoue T."/>
            <person name="Honda A."/>
            <person name="Hattori M."/>
            <person name="Murai T."/>
            <person name="Xavier J.R."/>
            <person name="Hirose N."/>
            <person name="Honda K."/>
        </authorList>
    </citation>
    <scope>NUCLEOTIDE SEQUENCE</scope>
    <source>
        <strain evidence="12">CE91-St3</strain>
    </source>
</reference>
<comment type="catalytic activity">
    <reaction evidence="8">
        <text>a ubiquinone + n Na(+)(in) + NADH + H(+) = a ubiquinol + n Na(+)(out) + NAD(+)</text>
        <dbReference type="Rhea" id="RHEA:47748"/>
        <dbReference type="Rhea" id="RHEA-COMP:9565"/>
        <dbReference type="Rhea" id="RHEA-COMP:9566"/>
        <dbReference type="ChEBI" id="CHEBI:15378"/>
        <dbReference type="ChEBI" id="CHEBI:16389"/>
        <dbReference type="ChEBI" id="CHEBI:17976"/>
        <dbReference type="ChEBI" id="CHEBI:29101"/>
        <dbReference type="ChEBI" id="CHEBI:57540"/>
        <dbReference type="ChEBI" id="CHEBI:57945"/>
        <dbReference type="EC" id="7.2.1.1"/>
    </reaction>
</comment>
<reference evidence="15 16" key="1">
    <citation type="journal article" date="2019" name="Nat. Med.">
        <title>A library of human gut bacterial isolates paired with longitudinal multiomics data enables mechanistic microbiome research.</title>
        <authorList>
            <person name="Poyet M."/>
            <person name="Groussin M."/>
            <person name="Gibbons S.M."/>
            <person name="Avila-Pacheco J."/>
            <person name="Jiang X."/>
            <person name="Kearney S.M."/>
            <person name="Perrotta A.R."/>
            <person name="Berdy B."/>
            <person name="Zhao S."/>
            <person name="Lieberman T.D."/>
            <person name="Swanson P.K."/>
            <person name="Smith M."/>
            <person name="Roesemann S."/>
            <person name="Alexander J.E."/>
            <person name="Rich S.A."/>
            <person name="Livny J."/>
            <person name="Vlamakis H."/>
            <person name="Clish C."/>
            <person name="Bullock K."/>
            <person name="Deik A."/>
            <person name="Scott J."/>
            <person name="Pierce K.A."/>
            <person name="Xavier R.J."/>
            <person name="Alm E.J."/>
        </authorList>
    </citation>
    <scope>NUCLEOTIDE SEQUENCE [LARGE SCALE GENOMIC DNA]</scope>
    <source>
        <strain evidence="14 16">BIOML-A11</strain>
        <strain evidence="13 15">BIOML-A16</strain>
    </source>
</reference>
<dbReference type="InterPro" id="IPR011053">
    <property type="entry name" value="Single_hybrid_motif"/>
</dbReference>
<evidence type="ECO:0000259" key="10">
    <source>
        <dbReference type="Pfam" id="PF11973"/>
    </source>
</evidence>
<keyword evidence="5 8" id="KW-0406">Ion transport</keyword>
<dbReference type="HAMAP" id="MF_00425">
    <property type="entry name" value="NqrA"/>
    <property type="match status" value="1"/>
</dbReference>
<evidence type="ECO:0000259" key="11">
    <source>
        <dbReference type="Pfam" id="PF24836"/>
    </source>
</evidence>
<accession>A0A351DZK4</accession>
<dbReference type="RefSeq" id="WP_005638003.1">
    <property type="nucleotide sequence ID" value="NZ_BAABYG010000001.1"/>
</dbReference>
<dbReference type="Pfam" id="PF05896">
    <property type="entry name" value="NQRA_N"/>
    <property type="match status" value="1"/>
</dbReference>
<dbReference type="GeneID" id="49201993"/>
<keyword evidence="7 8" id="KW-0739">Sodium transport</keyword>
<dbReference type="EMBL" id="BQNZ01000001">
    <property type="protein sequence ID" value="GKH71728.1"/>
    <property type="molecule type" value="Genomic_DNA"/>
</dbReference>
<dbReference type="NCBIfam" id="NF003761">
    <property type="entry name" value="PRK05352.1-4"/>
    <property type="match status" value="1"/>
</dbReference>
<dbReference type="EC" id="7.2.1.1" evidence="8"/>
<keyword evidence="1 8" id="KW-0813">Transport</keyword>
<keyword evidence="2 8" id="KW-1278">Translocase</keyword>
<dbReference type="InterPro" id="IPR022615">
    <property type="entry name" value="NqrA_C_domain"/>
</dbReference>
<protein>
    <recommendedName>
        <fullName evidence="8">Na(+)-translocating NADH-quinone reductase subunit A</fullName>
        <shortName evidence="8">Na(+)-NQR subunit A</shortName>
        <shortName evidence="8">Na(+)-translocating NQR subunit A</shortName>
        <ecNumber evidence="8">7.2.1.1</ecNumber>
    </recommendedName>
    <alternativeName>
        <fullName evidence="8">NQR complex subunit A</fullName>
    </alternativeName>
    <alternativeName>
        <fullName evidence="8">NQR-1 subunit A</fullName>
    </alternativeName>
</protein>
<gene>
    <name evidence="8 12" type="primary">nqrA</name>
    <name evidence="12" type="ORF">CE91St3_15910</name>
    <name evidence="13" type="ORF">GMD92_07660</name>
    <name evidence="14" type="ORF">GME02_11345</name>
</gene>
<dbReference type="OrthoDB" id="9774536at2"/>
<organism evidence="13 15">
    <name type="scientific">Parabacteroides merdae</name>
    <dbReference type="NCBI Taxonomy" id="46503"/>
    <lineage>
        <taxon>Bacteria</taxon>
        <taxon>Pseudomonadati</taxon>
        <taxon>Bacteroidota</taxon>
        <taxon>Bacteroidia</taxon>
        <taxon>Bacteroidales</taxon>
        <taxon>Tannerellaceae</taxon>
        <taxon>Parabacteroides</taxon>
    </lineage>
</organism>
<evidence type="ECO:0000256" key="5">
    <source>
        <dbReference type="ARBA" id="ARBA00023065"/>
    </source>
</evidence>
<evidence type="ECO:0000256" key="3">
    <source>
        <dbReference type="ARBA" id="ARBA00023027"/>
    </source>
</evidence>
<dbReference type="AlphaFoldDB" id="A0A351DZK4"/>
<evidence type="ECO:0000313" key="14">
    <source>
        <dbReference type="EMBL" id="MTV02246.1"/>
    </source>
</evidence>
<feature type="domain" description="NqrA N-terminal barrel-sandwich hybrid" evidence="9">
    <location>
        <begin position="5"/>
        <end position="97"/>
    </location>
</feature>
<dbReference type="SUPFAM" id="SSF51230">
    <property type="entry name" value="Single hybrid motif"/>
    <property type="match status" value="1"/>
</dbReference>
<dbReference type="PANTHER" id="PTHR37839">
    <property type="entry name" value="NA(+)-TRANSLOCATING NADH-QUINONE REDUCTASE SUBUNIT A"/>
    <property type="match status" value="1"/>
</dbReference>
<sequence length="449" mass="49330">MANVIKIKKGLDINLKGKASDVLLNGGKSDSYAIVPDYYNGIVPKVVAKVGEKVKAGSVLMIDKNRPEIKFVSPVSGEVTAVNRGEKRKVLSVVVKPEAQIEYEDFGKKNVASLKREEVKEAILHAGMWPFIKQRPYDIVASPADEPRDIFVSAFYSAPLAPNFDFVVKGQEVDFQTGLDALAKLTDGKVYVGIRKGSSVSVKGVETVEVEGPHPAANVGVQINHIKPINKGEVVWTVNPADVIVIGRLFNKGIADFSRLVVITGSETTERGYVKAIAGCTIASLVDGKIMRGNEDIRIISGNVLTGTKVEKNDYLGAYDNQITVIPEGDETHDFFGWATPGFGKFSVSHSFPAWLMGKNKEYVIDARIKGGKRAMIMSNEYDSVFPMDIMPEYLLKAIIAFDIDKMENLGIYEVAPEDFALCEFVDTSKLEIQKIVRQGLDVLYKEMN</sequence>
<name>A0A351DZK4_9BACT</name>
<dbReference type="InterPro" id="IPR056148">
    <property type="entry name" value="NQRA_2nd"/>
</dbReference>